<proteinExistence type="predicted"/>
<dbReference type="PANTHER" id="PTHR39953">
    <property type="entry name" value="RE54151P"/>
    <property type="match status" value="1"/>
</dbReference>
<dbReference type="OrthoDB" id="261614at2759"/>
<evidence type="ECO:0000313" key="1">
    <source>
        <dbReference type="EMBL" id="GBP47538.1"/>
    </source>
</evidence>
<evidence type="ECO:0000313" key="2">
    <source>
        <dbReference type="Proteomes" id="UP000299102"/>
    </source>
</evidence>
<reference evidence="1 2" key="1">
    <citation type="journal article" date="2019" name="Commun. Biol.">
        <title>The bagworm genome reveals a unique fibroin gene that provides high tensile strength.</title>
        <authorList>
            <person name="Kono N."/>
            <person name="Nakamura H."/>
            <person name="Ohtoshi R."/>
            <person name="Tomita M."/>
            <person name="Numata K."/>
            <person name="Arakawa K."/>
        </authorList>
    </citation>
    <scope>NUCLEOTIDE SEQUENCE [LARGE SCALE GENOMIC DNA]</scope>
</reference>
<dbReference type="EMBL" id="BGZK01000503">
    <property type="protein sequence ID" value="GBP47538.1"/>
    <property type="molecule type" value="Genomic_DNA"/>
</dbReference>
<accession>A0A4C1W846</accession>
<keyword evidence="2" id="KW-1185">Reference proteome</keyword>
<comment type="caution">
    <text evidence="1">The sequence shown here is derived from an EMBL/GenBank/DDBJ whole genome shotgun (WGS) entry which is preliminary data.</text>
</comment>
<name>A0A4C1W846_EUMVA</name>
<protein>
    <submittedName>
        <fullName evidence="1">Uncharacterized protein</fullName>
    </submittedName>
</protein>
<gene>
    <name evidence="1" type="ORF">EVAR_30628_1</name>
</gene>
<dbReference type="AlphaFoldDB" id="A0A4C1W846"/>
<organism evidence="1 2">
    <name type="scientific">Eumeta variegata</name>
    <name type="common">Bagworm moth</name>
    <name type="synonym">Eumeta japonica</name>
    <dbReference type="NCBI Taxonomy" id="151549"/>
    <lineage>
        <taxon>Eukaryota</taxon>
        <taxon>Metazoa</taxon>
        <taxon>Ecdysozoa</taxon>
        <taxon>Arthropoda</taxon>
        <taxon>Hexapoda</taxon>
        <taxon>Insecta</taxon>
        <taxon>Pterygota</taxon>
        <taxon>Neoptera</taxon>
        <taxon>Endopterygota</taxon>
        <taxon>Lepidoptera</taxon>
        <taxon>Glossata</taxon>
        <taxon>Ditrysia</taxon>
        <taxon>Tineoidea</taxon>
        <taxon>Psychidae</taxon>
        <taxon>Oiketicinae</taxon>
        <taxon>Eumeta</taxon>
    </lineage>
</organism>
<sequence length="356" mass="39779">MATISKLNDRPYSPSNFSKAIALRISAGAILMTSRVHIQAFRLRLRPRIVLDFDPSYALVLMQVRLGFYPGHVFNFGLDPGSRFCSLSSFQFRYSSRLTENNGDTSGSQCLSEPAKGFSTCKAQPLQWTILRPLAASPPAAHYGALIMTTLGCLETRAVLLIRLHANVTSSRTRHGAKKNSAISMPLIRLRSERESYGDSEVGYVQVRRDGVCVVKAPVTPEHNVREKCYAVTCTCNETEETILSVQCVNCAAHLACLHRRSEDPLTTSVECYWKKSESSSIGTSLKYIKGKDRYQSLYYKATFPQSLCLKLSGLEFNFTVTQAYSNDRVVEIITKSTMKVRITNQWLNVAFEVPS</sequence>
<dbReference type="Proteomes" id="UP000299102">
    <property type="component" value="Unassembled WGS sequence"/>
</dbReference>
<dbReference type="PANTHER" id="PTHR39953:SF1">
    <property type="entry name" value="RE54151P"/>
    <property type="match status" value="1"/>
</dbReference>